<dbReference type="Pfam" id="PF26549">
    <property type="entry name" value="Tricorn_N"/>
    <property type="match status" value="1"/>
</dbReference>
<dbReference type="Pfam" id="PF26550">
    <property type="entry name" value="Tricorn_2nd"/>
    <property type="match status" value="1"/>
</dbReference>
<keyword evidence="4" id="KW-0645">Protease</keyword>
<dbReference type="GO" id="GO:0005737">
    <property type="term" value="C:cytoplasm"/>
    <property type="evidence" value="ECO:0007669"/>
    <property type="project" value="UniProtKB-SubCell"/>
</dbReference>
<reference evidence="10" key="1">
    <citation type="submission" date="2017-01" db="EMBL/GenBank/DDBJ databases">
        <title>Novel pathways for hydrocarbon cycling and metabolic interdependencies in hydrothermal sediment communities.</title>
        <authorList>
            <person name="Dombrowski N."/>
            <person name="Seitz K."/>
            <person name="Teske A."/>
            <person name="Baker B."/>
        </authorList>
    </citation>
    <scope>NUCLEOTIDE SEQUENCE [LARGE SCALE GENOMIC DNA]</scope>
</reference>
<evidence type="ECO:0000256" key="3">
    <source>
        <dbReference type="ARBA" id="ARBA00022490"/>
    </source>
</evidence>
<evidence type="ECO:0000313" key="10">
    <source>
        <dbReference type="Proteomes" id="UP000191663"/>
    </source>
</evidence>
<dbReference type="InterPro" id="IPR005151">
    <property type="entry name" value="Tail-specific_protease"/>
</dbReference>
<dbReference type="Gene3D" id="3.90.226.10">
    <property type="entry name" value="2-enoyl-CoA Hydratase, Chain A, domain 1"/>
    <property type="match status" value="1"/>
</dbReference>
<comment type="similarity">
    <text evidence="2">Belongs to the peptidase S41B family.</text>
</comment>
<dbReference type="Pfam" id="PF03572">
    <property type="entry name" value="Peptidase_S41"/>
    <property type="match status" value="1"/>
</dbReference>
<evidence type="ECO:0000256" key="5">
    <source>
        <dbReference type="ARBA" id="ARBA00022801"/>
    </source>
</evidence>
<protein>
    <recommendedName>
        <fullName evidence="8">Tail specific protease domain-containing protein</fullName>
    </recommendedName>
</protein>
<dbReference type="Proteomes" id="UP000191663">
    <property type="component" value="Unassembled WGS sequence"/>
</dbReference>
<evidence type="ECO:0000256" key="4">
    <source>
        <dbReference type="ARBA" id="ARBA00022670"/>
    </source>
</evidence>
<dbReference type="Gene3D" id="3.30.750.44">
    <property type="match status" value="1"/>
</dbReference>
<gene>
    <name evidence="9" type="ORF">BXT86_03550</name>
</gene>
<dbReference type="InterPro" id="IPR029045">
    <property type="entry name" value="ClpP/crotonase-like_dom_sf"/>
</dbReference>
<dbReference type="EMBL" id="MUKB01000053">
    <property type="protein sequence ID" value="OPX17991.1"/>
    <property type="molecule type" value="Genomic_DNA"/>
</dbReference>
<feature type="region of interest" description="Disordered" evidence="7">
    <location>
        <begin position="527"/>
        <end position="547"/>
    </location>
</feature>
<dbReference type="CDD" id="cd07562">
    <property type="entry name" value="Peptidase_S41_TRI"/>
    <property type="match status" value="1"/>
</dbReference>
<keyword evidence="5" id="KW-0378">Hydrolase</keyword>
<evidence type="ECO:0000256" key="1">
    <source>
        <dbReference type="ARBA" id="ARBA00004496"/>
    </source>
</evidence>
<evidence type="ECO:0000256" key="2">
    <source>
        <dbReference type="ARBA" id="ARBA00008524"/>
    </source>
</evidence>
<dbReference type="SMART" id="SM00245">
    <property type="entry name" value="TSPc"/>
    <property type="match status" value="1"/>
</dbReference>
<keyword evidence="6" id="KW-0720">Serine protease</keyword>
<dbReference type="SUPFAM" id="SSF69322">
    <property type="entry name" value="Tricorn protease domain 2"/>
    <property type="match status" value="1"/>
</dbReference>
<evidence type="ECO:0000256" key="7">
    <source>
        <dbReference type="SAM" id="MobiDB-lite"/>
    </source>
</evidence>
<comment type="subcellular location">
    <subcellularLocation>
        <location evidence="1">Cytoplasm</location>
    </subcellularLocation>
</comment>
<dbReference type="SUPFAM" id="SSF69304">
    <property type="entry name" value="Tricorn protease N-terminal domain"/>
    <property type="match status" value="1"/>
</dbReference>
<evidence type="ECO:0000259" key="8">
    <source>
        <dbReference type="SMART" id="SM00245"/>
    </source>
</evidence>
<proteinExistence type="inferred from homology"/>
<dbReference type="InterPro" id="IPR012393">
    <property type="entry name" value="Tricorn_protease"/>
</dbReference>
<dbReference type="GO" id="GO:0006508">
    <property type="term" value="P:proteolysis"/>
    <property type="evidence" value="ECO:0007669"/>
    <property type="project" value="UniProtKB-KW"/>
</dbReference>
<dbReference type="SUPFAM" id="SSF52096">
    <property type="entry name" value="ClpP/crotonase"/>
    <property type="match status" value="1"/>
</dbReference>
<organism evidence="9 10">
    <name type="scientific">candidate division WOR-3 bacterium 4484_100</name>
    <dbReference type="NCBI Taxonomy" id="1936077"/>
    <lineage>
        <taxon>Bacteria</taxon>
        <taxon>Bacteria division WOR-3</taxon>
    </lineage>
</organism>
<dbReference type="PANTHER" id="PTHR43253">
    <property type="entry name" value="TRICORN PROTEASE HOMOLOG 2-RELATED"/>
    <property type="match status" value="1"/>
</dbReference>
<name>A0A1V4QG58_UNCW3</name>
<sequence>MKLIIYLSLFSGLFLYGENTLLVSKPDIDNDTLVFEYGGDLWMSSIDNGIAWRLTSYEGYETNPEFSPDGRYIAYSGEYNADNFDVYVIPRMGGAPKRLTYHPADDYVVGWTPDGKYILFVSSRNDWKLRRLYRISPEGGLPERMMPFSIYEADYSGDGRKLAFNIRPARLEWKGYRGGRAPDIWLYDSELDTTYRITSWPGTEIIPQILGDKVYFLADKDGRLNLFFYDLTNRETEQLTYHYDFDIRFMNRGDNKIVYECGGRFYIFNPEDRSVDTVSVFVPDDKRFLQPHYEKVDKLIEFFSISPQGKLGLFNARGEIFTVPKKKGPVRNITKTSGIRERYPVWSPDGKWVAYISDETGENELYIRKPDGSGEPIQLTHNGDCYRYQPHWSPDSKKLLYTDSKYRLYYIDIDEHIPILIDTSNTQPISQVSWSPDSRWVAYVKVGENWFGSIYLYSLDNGTYHRITDELFDDYDVCFDPGGKYLYFISSRTFNPVFDNFSEFKIYPRAANICLITLQSDLASPFLPEEESEAEKKDKEETEEEKTEEKLTHIDLENIELRIITVPVPAGNYQDISAAKNKILYRERLDVEIAKRKYALHLFDMKEKEDNVIIKNIDDYTLSANGEYVIYKSNNIYGIIEVANKVYHSGDGRLKVEKMEMKIEPESELQEMFVDAWRLQRDYYYDPKMHGLDWNRQREKFFQFVPFIADRNDLTHIIAWLYSELGIDNIPVRYPDNPYKFLENKLGIPVKLQVSSEPNFDGAREILIKPISLRNERNLYYYNWVEENRKKVARSTRGRVGYVHVPNTATRGLEEFGKYFFSQSGKEGLIIDVRYNGGGWSPDMFMDYLKRRPLGMFITRKGKENVEPFVKFDNRLVCIINEYAGSGGDMFPYYFRELGLGPLLGKTTWGGLIATTGRRLMDGGGVATPVIRFKDLSGEWRIENEGVKPDIWVENHPDAIRKGKDLQLEKAIEIIKSKISAK</sequence>
<evidence type="ECO:0000256" key="6">
    <source>
        <dbReference type="ARBA" id="ARBA00022825"/>
    </source>
</evidence>
<feature type="domain" description="Tail specific protease" evidence="8">
    <location>
        <begin position="761"/>
        <end position="954"/>
    </location>
</feature>
<keyword evidence="3" id="KW-0963">Cytoplasm</keyword>
<dbReference type="InterPro" id="IPR028204">
    <property type="entry name" value="Tricorn_C1"/>
</dbReference>
<dbReference type="AlphaFoldDB" id="A0A1V4QG58"/>
<dbReference type="InterPro" id="IPR015943">
    <property type="entry name" value="WD40/YVTN_repeat-like_dom_sf"/>
</dbReference>
<evidence type="ECO:0000313" key="9">
    <source>
        <dbReference type="EMBL" id="OPX17991.1"/>
    </source>
</evidence>
<dbReference type="Pfam" id="PF14684">
    <property type="entry name" value="Tricorn_C1"/>
    <property type="match status" value="1"/>
</dbReference>
<dbReference type="Gene3D" id="2.130.10.10">
    <property type="entry name" value="YVTN repeat-like/Quinoprotein amine dehydrogenase"/>
    <property type="match status" value="1"/>
</dbReference>
<comment type="caution">
    <text evidence="9">The sequence shown here is derived from an EMBL/GenBank/DDBJ whole genome shotgun (WGS) entry which is preliminary data.</text>
</comment>
<accession>A0A1V4QG58</accession>
<dbReference type="GO" id="GO:0008236">
    <property type="term" value="F:serine-type peptidase activity"/>
    <property type="evidence" value="ECO:0007669"/>
    <property type="project" value="UniProtKB-KW"/>
</dbReference>
<dbReference type="PANTHER" id="PTHR43253:SF1">
    <property type="entry name" value="TRICORN PROTEASE HOMOLOG 2-RELATED"/>
    <property type="match status" value="1"/>
</dbReference>
<dbReference type="Gene3D" id="2.120.10.60">
    <property type="entry name" value="Tricorn protease N-terminal domain"/>
    <property type="match status" value="1"/>
</dbReference>